<dbReference type="InterPro" id="IPR006141">
    <property type="entry name" value="Intein_N"/>
</dbReference>
<dbReference type="Gene3D" id="2.170.16.10">
    <property type="entry name" value="Hedgehog/Intein (Hint) domain"/>
    <property type="match status" value="1"/>
</dbReference>
<dbReference type="InterPro" id="IPR030930">
    <property type="entry name" value="AIDA"/>
</dbReference>
<comment type="caution">
    <text evidence="2">The sequence shown here is derived from an EMBL/GenBank/DDBJ whole genome shotgun (WGS) entry which is preliminary data.</text>
</comment>
<organism evidence="2 3">
    <name type="scientific">Acidisoma cellulosilyticum</name>
    <dbReference type="NCBI Taxonomy" id="2802395"/>
    <lineage>
        <taxon>Bacteria</taxon>
        <taxon>Pseudomonadati</taxon>
        <taxon>Pseudomonadota</taxon>
        <taxon>Alphaproteobacteria</taxon>
        <taxon>Acetobacterales</taxon>
        <taxon>Acidocellaceae</taxon>
        <taxon>Acidisoma</taxon>
    </lineage>
</organism>
<name>A0A963Z588_9PROT</name>
<dbReference type="Gene3D" id="2.160.20.20">
    <property type="match status" value="2"/>
</dbReference>
<reference evidence="2 3" key="1">
    <citation type="journal article" date="2021" name="Microorganisms">
        <title>Acidisoma silvae sp. nov. and Acidisomacellulosilytica sp. nov., Two Acidophilic Bacteria Isolated from Decaying Wood, Hydrolyzing Cellulose and Producing Poly-3-hydroxybutyrate.</title>
        <authorList>
            <person name="Mieszkin S."/>
            <person name="Pouder E."/>
            <person name="Uroz S."/>
            <person name="Simon-Colin C."/>
            <person name="Alain K."/>
        </authorList>
    </citation>
    <scope>NUCLEOTIDE SEQUENCE [LARGE SCALE GENOMIC DNA]</scope>
    <source>
        <strain evidence="2 3">HW T5.17</strain>
    </source>
</reference>
<protein>
    <submittedName>
        <fullName evidence="2">Hint domain-containing protein</fullName>
    </submittedName>
</protein>
<evidence type="ECO:0000259" key="1">
    <source>
        <dbReference type="Pfam" id="PF13403"/>
    </source>
</evidence>
<dbReference type="InterPro" id="IPR036844">
    <property type="entry name" value="Hint_dom_sf"/>
</dbReference>
<keyword evidence="3" id="KW-1185">Reference proteome</keyword>
<proteinExistence type="predicted"/>
<dbReference type="AlphaFoldDB" id="A0A963Z588"/>
<dbReference type="RefSeq" id="WP_227309336.1">
    <property type="nucleotide sequence ID" value="NZ_JAESVA010000008.1"/>
</dbReference>
<dbReference type="InterPro" id="IPR012332">
    <property type="entry name" value="Autotransporter_pectin_lyase_C"/>
</dbReference>
<dbReference type="GO" id="GO:0016539">
    <property type="term" value="P:intein-mediated protein splicing"/>
    <property type="evidence" value="ECO:0007669"/>
    <property type="project" value="InterPro"/>
</dbReference>
<accession>A0A963Z588</accession>
<evidence type="ECO:0000313" key="2">
    <source>
        <dbReference type="EMBL" id="MCB8882686.1"/>
    </source>
</evidence>
<dbReference type="InterPro" id="IPR028992">
    <property type="entry name" value="Hedgehog/Intein_dom"/>
</dbReference>
<dbReference type="Proteomes" id="UP000721844">
    <property type="component" value="Unassembled WGS sequence"/>
</dbReference>
<gene>
    <name evidence="2" type="ORF">ACELLULO517_20750</name>
</gene>
<sequence>MATTSSITNTSVTGLTVVSAETLTVVSTGAVINTTVDSGGSLNISSGGVGSATTILSGGYERVFAHGTSIDTVASSGGHEYVSSGGTSISATIIGGNLGDTAGPQTDDLTPGTGGGLVVYSGGDAIDTVLTGTGITTIAAIVEAGGSMSGGTLKDVRIDVNDNGIVSNTVMSAGGYLVLNGSSFGDVLSAGGTEIVDLFGMASGTTVLSGGSLRLVSGGTTSGAIISSGGTELNSSGSTTLNTTVDFGGTLLVLAGALNSNTVVSSGGTELISSGDGGAYNVDVLTGGTAIAYAGAVIHTSAVTTSAILSGGQENTAAGGTSLDVTVKAGGIEYDGLINSFAGGTSIDDIIDDGHLYVEGTAARASGTLIESGANAIISDGGVLSGATVLSSIIYVVNSGNIGSSVNDFIGSGATEWDGETNVYSDGLSLNDIVSGGEIIVEGGAVSAGASGTILEAHGIALLAGGGKMTGATLSSGGTLIVSEISSTGGYALSTTVSAGGVLYDDHEFGSASATVVDSGGTNFVYNDGIDYNATVSAGGLMEVTDAFGDPRGVAYNTKVMSGGTGIVSGGYELASGVGQVESGMIVLNAALSLTTTTVGGLTEYAFAAVDSGGLVVSSGATAADNLFSGNAGPNAVAALVISGATSLSNTIINNRMLVDHGGVTSGDTIGLHGILEDGLAGTFYGGTSINDTVSGGTLTIEAEATGSGTIVEVGGTAIVWNNSTDTGAIVRVGGTLEISGTGSAISTVISAGGKEIVTSGGSAVSNTVSAGGTELISSGGKAVNTVISLGGTGIVSSGGLLSGITDVYSGGTLVDYATVAVTGASLALGDATGGATLVVSGSPAVDVTSIVSGDNILFNNIGYTGVLVTGSGTETLGNGITVTETAGAVTIKDGSITDTVDIAGITQYGWTITTENGVLDFEICFAEGSMIATPNGETAVEDLAIGDMVTTLNGEKPIVWVGHRSVDLTKLRNAESARLVRIRKDAFATNVPHRDLLVTQEHCLHVDGGLIPARMLVNDRSIIIDRTINAYTYYHVELEQHAILLAEGLETESYLDTGNRPNFANAETTALQPDLSVNATHKSWATDAAAPLMTQRHVVEAVWRKMEARAIDQGIAAVTAPVTLTEEPGLRLATDKGMEIRPLRSQAGRYTFAVPAGATGLRLLSRASRPSDVVGPFVDDRRMLGVMVGEVAIWDLRKRVLASQHLEAGELSGWFDSNSTSSRWTNGNAALPIAVGDKPVLVEIEIRAAGPYLLADDNAITAAERLTA</sequence>
<dbReference type="Pfam" id="PF13403">
    <property type="entry name" value="Hint_2"/>
    <property type="match status" value="1"/>
</dbReference>
<evidence type="ECO:0000313" key="3">
    <source>
        <dbReference type="Proteomes" id="UP000721844"/>
    </source>
</evidence>
<dbReference type="NCBIfam" id="TIGR04415">
    <property type="entry name" value="O_hepto_targRPT"/>
    <property type="match status" value="4"/>
</dbReference>
<feature type="domain" description="Hedgehog/Intein (Hint)" evidence="1">
    <location>
        <begin position="924"/>
        <end position="1058"/>
    </location>
</feature>
<dbReference type="EMBL" id="JAESVA010000008">
    <property type="protein sequence ID" value="MCB8882686.1"/>
    <property type="molecule type" value="Genomic_DNA"/>
</dbReference>
<dbReference type="SUPFAM" id="SSF51294">
    <property type="entry name" value="Hedgehog/intein (Hint) domain"/>
    <property type="match status" value="1"/>
</dbReference>
<dbReference type="PROSITE" id="PS50817">
    <property type="entry name" value="INTEIN_N_TER"/>
    <property type="match status" value="1"/>
</dbReference>